<dbReference type="EMBL" id="FUIE01000032">
    <property type="protein sequence ID" value="SJM56807.1"/>
    <property type="molecule type" value="Genomic_DNA"/>
</dbReference>
<dbReference type="Proteomes" id="UP000195766">
    <property type="component" value="Unassembled WGS sequence"/>
</dbReference>
<accession>A0A1R4FLW6</accession>
<feature type="domain" description="DUF985" evidence="1">
    <location>
        <begin position="10"/>
        <end position="116"/>
    </location>
</feature>
<dbReference type="Gene3D" id="2.60.120.10">
    <property type="entry name" value="Jelly Rolls"/>
    <property type="match status" value="1"/>
</dbReference>
<protein>
    <recommendedName>
        <fullName evidence="1">DUF985 domain-containing protein</fullName>
    </recommendedName>
</protein>
<dbReference type="OrthoDB" id="9798288at2"/>
<evidence type="ECO:0000313" key="3">
    <source>
        <dbReference type="Proteomes" id="UP000195766"/>
    </source>
</evidence>
<dbReference type="SUPFAM" id="SSF51182">
    <property type="entry name" value="RmlC-like cupins"/>
    <property type="match status" value="1"/>
</dbReference>
<dbReference type="AlphaFoldDB" id="A0A1R4FLW6"/>
<evidence type="ECO:0000313" key="2">
    <source>
        <dbReference type="EMBL" id="SJM56807.1"/>
    </source>
</evidence>
<dbReference type="RefSeq" id="WP_087139846.1">
    <property type="nucleotide sequence ID" value="NZ_FUIE01000032.1"/>
</dbReference>
<dbReference type="InterPro" id="IPR011051">
    <property type="entry name" value="RmlC_Cupin_sf"/>
</dbReference>
<dbReference type="InterPro" id="IPR014710">
    <property type="entry name" value="RmlC-like_jellyroll"/>
</dbReference>
<dbReference type="Pfam" id="PF06172">
    <property type="entry name" value="Cupin_5"/>
    <property type="match status" value="1"/>
</dbReference>
<evidence type="ECO:0000259" key="1">
    <source>
        <dbReference type="Pfam" id="PF06172"/>
    </source>
</evidence>
<reference evidence="2 3" key="1">
    <citation type="submission" date="2017-02" db="EMBL/GenBank/DDBJ databases">
        <authorList>
            <person name="Peterson S.W."/>
        </authorList>
    </citation>
    <scope>NUCLEOTIDE SEQUENCE [LARGE SCALE GENOMIC DNA]</scope>
    <source>
        <strain evidence="2 3">3F5N</strain>
    </source>
</reference>
<sequence>MDGEADFKLEEIVENLGLRPLADGGWGRLMAGADAAAPGTPVGAYRLLTPEASDDWRVAGAEELWTAYMGAALQVELATEAGVRRETLAAGSGLWITIPAGGWMRTRAIGGWCLAGRIGQAQDDSLS</sequence>
<gene>
    <name evidence="2" type="ORF">FM111_05545</name>
</gene>
<name>A0A1R4FLW6_BREDI</name>
<dbReference type="InterPro" id="IPR009327">
    <property type="entry name" value="Cupin_DUF985"/>
</dbReference>
<proteinExistence type="predicted"/>
<organism evidence="2 3">
    <name type="scientific">Brevundimonas diminuta 3F5N</name>
    <dbReference type="NCBI Taxonomy" id="1255603"/>
    <lineage>
        <taxon>Bacteria</taxon>
        <taxon>Pseudomonadati</taxon>
        <taxon>Pseudomonadota</taxon>
        <taxon>Alphaproteobacteria</taxon>
        <taxon>Caulobacterales</taxon>
        <taxon>Caulobacteraceae</taxon>
        <taxon>Brevundimonas</taxon>
    </lineage>
</organism>